<name>A0A165EQH7_9APHY</name>
<organism evidence="1 2">
    <name type="scientific">Laetiporus sulphureus 93-53</name>
    <dbReference type="NCBI Taxonomy" id="1314785"/>
    <lineage>
        <taxon>Eukaryota</taxon>
        <taxon>Fungi</taxon>
        <taxon>Dikarya</taxon>
        <taxon>Basidiomycota</taxon>
        <taxon>Agaricomycotina</taxon>
        <taxon>Agaricomycetes</taxon>
        <taxon>Polyporales</taxon>
        <taxon>Laetiporus</taxon>
    </lineage>
</organism>
<dbReference type="RefSeq" id="XP_040765292.1">
    <property type="nucleotide sequence ID" value="XM_040908737.1"/>
</dbReference>
<dbReference type="Proteomes" id="UP000076871">
    <property type="component" value="Unassembled WGS sequence"/>
</dbReference>
<dbReference type="EMBL" id="KV427619">
    <property type="protein sequence ID" value="KZT07552.1"/>
    <property type="molecule type" value="Genomic_DNA"/>
</dbReference>
<evidence type="ECO:0000313" key="2">
    <source>
        <dbReference type="Proteomes" id="UP000076871"/>
    </source>
</evidence>
<dbReference type="AlphaFoldDB" id="A0A165EQH7"/>
<dbReference type="GeneID" id="63825766"/>
<reference evidence="1 2" key="1">
    <citation type="journal article" date="2016" name="Mol. Biol. Evol.">
        <title>Comparative Genomics of Early-Diverging Mushroom-Forming Fungi Provides Insights into the Origins of Lignocellulose Decay Capabilities.</title>
        <authorList>
            <person name="Nagy L.G."/>
            <person name="Riley R."/>
            <person name="Tritt A."/>
            <person name="Adam C."/>
            <person name="Daum C."/>
            <person name="Floudas D."/>
            <person name="Sun H."/>
            <person name="Yadav J.S."/>
            <person name="Pangilinan J."/>
            <person name="Larsson K.H."/>
            <person name="Matsuura K."/>
            <person name="Barry K."/>
            <person name="Labutti K."/>
            <person name="Kuo R."/>
            <person name="Ohm R.A."/>
            <person name="Bhattacharya S.S."/>
            <person name="Shirouzu T."/>
            <person name="Yoshinaga Y."/>
            <person name="Martin F.M."/>
            <person name="Grigoriev I.V."/>
            <person name="Hibbett D.S."/>
        </authorList>
    </citation>
    <scope>NUCLEOTIDE SEQUENCE [LARGE SCALE GENOMIC DNA]</scope>
    <source>
        <strain evidence="1 2">93-53</strain>
    </source>
</reference>
<dbReference type="InParanoid" id="A0A165EQH7"/>
<protein>
    <submittedName>
        <fullName evidence="1">Uncharacterized protein</fullName>
    </submittedName>
</protein>
<keyword evidence="2" id="KW-1185">Reference proteome</keyword>
<gene>
    <name evidence="1" type="ORF">LAESUDRAFT_725019</name>
</gene>
<evidence type="ECO:0000313" key="1">
    <source>
        <dbReference type="EMBL" id="KZT07552.1"/>
    </source>
</evidence>
<proteinExistence type="predicted"/>
<sequence length="52" mass="6148">MEALPVRVFEEVKRPYSYNDLVDLRGVLQGIYMIFPSRHPPDCRSHTMRLLT</sequence>
<accession>A0A165EQH7</accession>